<keyword evidence="1" id="KW-1133">Transmembrane helix</keyword>
<evidence type="ECO:0000313" key="3">
    <source>
        <dbReference type="Proteomes" id="UP000194464"/>
    </source>
</evidence>
<keyword evidence="1" id="KW-0472">Membrane</keyword>
<organism evidence="2 3">
    <name type="scientific">Plantibacter elymi</name>
    <name type="common">nom. nud.</name>
    <dbReference type="NCBI Taxonomy" id="199708"/>
    <lineage>
        <taxon>Bacteria</taxon>
        <taxon>Bacillati</taxon>
        <taxon>Actinomycetota</taxon>
        <taxon>Actinomycetes</taxon>
        <taxon>Micrococcales</taxon>
        <taxon>Microbacteriaceae</taxon>
        <taxon>Plantibacter</taxon>
    </lineage>
</organism>
<gene>
    <name evidence="2" type="ORF">SAMN06295909_0773</name>
</gene>
<dbReference type="Proteomes" id="UP000194464">
    <property type="component" value="Unassembled WGS sequence"/>
</dbReference>
<evidence type="ECO:0000256" key="1">
    <source>
        <dbReference type="SAM" id="Phobius"/>
    </source>
</evidence>
<evidence type="ECO:0000313" key="2">
    <source>
        <dbReference type="EMBL" id="SMQ62682.1"/>
    </source>
</evidence>
<feature type="transmembrane region" description="Helical" evidence="1">
    <location>
        <begin position="15"/>
        <end position="35"/>
    </location>
</feature>
<keyword evidence="3" id="KW-1185">Reference proteome</keyword>
<dbReference type="RefSeq" id="WP_133059930.1">
    <property type="nucleotide sequence ID" value="NZ_FXWJ01000001.1"/>
</dbReference>
<proteinExistence type="predicted"/>
<keyword evidence="1" id="KW-0812">Transmembrane</keyword>
<name>A0ABY1RBF0_9MICO</name>
<feature type="transmembrane region" description="Helical" evidence="1">
    <location>
        <begin position="42"/>
        <end position="63"/>
    </location>
</feature>
<dbReference type="EMBL" id="FXWJ01000001">
    <property type="protein sequence ID" value="SMQ62682.1"/>
    <property type="molecule type" value="Genomic_DNA"/>
</dbReference>
<accession>A0ABY1RBF0</accession>
<sequence>MDITTEARPTRSTSWVPLAFMVACALGISIGVTAIMGMLLAALAFSQTTTIVVPFIATFHGFLDTTGTHAVTVTGSWAAAGVVAMVVADALSALAARRWR</sequence>
<comment type="caution">
    <text evidence="2">The sequence shown here is derived from an EMBL/GenBank/DDBJ whole genome shotgun (WGS) entry which is preliminary data.</text>
</comment>
<protein>
    <submittedName>
        <fullName evidence="2">Uncharacterized protein</fullName>
    </submittedName>
</protein>
<reference evidence="2 3" key="1">
    <citation type="submission" date="2017-04" db="EMBL/GenBank/DDBJ databases">
        <authorList>
            <person name="Varghese N."/>
            <person name="Submissions S."/>
        </authorList>
    </citation>
    <scope>NUCLEOTIDE SEQUENCE [LARGE SCALE GENOMIC DNA]</scope>
    <source>
        <strain evidence="2 3">VKM Ac-1784</strain>
    </source>
</reference>
<feature type="transmembrane region" description="Helical" evidence="1">
    <location>
        <begin position="75"/>
        <end position="96"/>
    </location>
</feature>